<accession>A0A8S5SYM3</accession>
<protein>
    <recommendedName>
        <fullName evidence="2">ASCH domain-containing protein</fullName>
    </recommendedName>
</protein>
<evidence type="ECO:0000313" key="1">
    <source>
        <dbReference type="EMBL" id="DAF56113.1"/>
    </source>
</evidence>
<dbReference type="InterPro" id="IPR015947">
    <property type="entry name" value="PUA-like_sf"/>
</dbReference>
<proteinExistence type="predicted"/>
<dbReference type="SUPFAM" id="SSF88697">
    <property type="entry name" value="PUA domain-like"/>
    <property type="match status" value="1"/>
</dbReference>
<dbReference type="EMBL" id="BK032708">
    <property type="protein sequence ID" value="DAF56113.1"/>
    <property type="molecule type" value="Genomic_DNA"/>
</dbReference>
<dbReference type="Gene3D" id="2.30.130.30">
    <property type="entry name" value="Hypothetical protein"/>
    <property type="match status" value="1"/>
</dbReference>
<reference evidence="1" key="1">
    <citation type="journal article" date="2021" name="Proc. Natl. Acad. Sci. U.S.A.">
        <title>A Catalog of Tens of Thousands of Viruses from Human Metagenomes Reveals Hidden Associations with Chronic Diseases.</title>
        <authorList>
            <person name="Tisza M.J."/>
            <person name="Buck C.B."/>
        </authorList>
    </citation>
    <scope>NUCLEOTIDE SEQUENCE</scope>
    <source>
        <strain evidence="1">Ct6h44</strain>
    </source>
</reference>
<name>A0A8S5SYM3_9CAUD</name>
<organism evidence="1">
    <name type="scientific">Siphoviridae sp. ct6h44</name>
    <dbReference type="NCBI Taxonomy" id="2827784"/>
    <lineage>
        <taxon>Viruses</taxon>
        <taxon>Duplodnaviria</taxon>
        <taxon>Heunggongvirae</taxon>
        <taxon>Uroviricota</taxon>
        <taxon>Caudoviricetes</taxon>
    </lineage>
</organism>
<evidence type="ECO:0008006" key="2">
    <source>
        <dbReference type="Google" id="ProtNLM"/>
    </source>
</evidence>
<sequence length="168" mass="19435">MSKAVMLSIRPKWCEKIASGEKTIEVRKTRPKLDTPFKCYIYCTLPKYPHEDFIATDYPKPQFYGGGKVIGEFTCDRIFPINVFDNGGIQNWFFEHMERSCLTYEELADYIGNGRSGYGWHISGLKIYDVPKKLSEFTGLRDTRFGAAPYDIKRAPQSWCYVEVTKDV</sequence>